<dbReference type="PANTHER" id="PTHR42733:SF12">
    <property type="entry name" value="PROTEINASE"/>
    <property type="match status" value="1"/>
</dbReference>
<dbReference type="EMBL" id="FOBB01000001">
    <property type="protein sequence ID" value="SEK80743.1"/>
    <property type="molecule type" value="Genomic_DNA"/>
</dbReference>
<evidence type="ECO:0000256" key="1">
    <source>
        <dbReference type="ARBA" id="ARBA00008542"/>
    </source>
</evidence>
<dbReference type="Gene3D" id="3.40.50.880">
    <property type="match status" value="1"/>
</dbReference>
<dbReference type="Pfam" id="PF01965">
    <property type="entry name" value="DJ-1_PfpI"/>
    <property type="match status" value="1"/>
</dbReference>
<dbReference type="STRING" id="573321.SAMN04488505_101924"/>
<organism evidence="3 4">
    <name type="scientific">Chitinophaga rupis</name>
    <dbReference type="NCBI Taxonomy" id="573321"/>
    <lineage>
        <taxon>Bacteria</taxon>
        <taxon>Pseudomonadati</taxon>
        <taxon>Bacteroidota</taxon>
        <taxon>Chitinophagia</taxon>
        <taxon>Chitinophagales</taxon>
        <taxon>Chitinophagaceae</taxon>
        <taxon>Chitinophaga</taxon>
    </lineage>
</organism>
<evidence type="ECO:0000313" key="3">
    <source>
        <dbReference type="EMBL" id="SEK80743.1"/>
    </source>
</evidence>
<dbReference type="InterPro" id="IPR029062">
    <property type="entry name" value="Class_I_gatase-like"/>
</dbReference>
<dbReference type="AlphaFoldDB" id="A0A1H7K1K9"/>
<feature type="domain" description="DJ-1/PfpI" evidence="2">
    <location>
        <begin position="8"/>
        <end position="176"/>
    </location>
</feature>
<accession>A0A1H7K1K9</accession>
<name>A0A1H7K1K9_9BACT</name>
<dbReference type="CDD" id="cd03134">
    <property type="entry name" value="GATase1_PfpI_like"/>
    <property type="match status" value="1"/>
</dbReference>
<dbReference type="RefSeq" id="WP_089906941.1">
    <property type="nucleotide sequence ID" value="NZ_FOBB01000001.1"/>
</dbReference>
<evidence type="ECO:0000313" key="4">
    <source>
        <dbReference type="Proteomes" id="UP000198984"/>
    </source>
</evidence>
<keyword evidence="4" id="KW-1185">Reference proteome</keyword>
<dbReference type="GO" id="GO:0008233">
    <property type="term" value="F:peptidase activity"/>
    <property type="evidence" value="ECO:0007669"/>
    <property type="project" value="UniProtKB-KW"/>
</dbReference>
<dbReference type="SUPFAM" id="SSF52317">
    <property type="entry name" value="Class I glutamine amidotransferase-like"/>
    <property type="match status" value="1"/>
</dbReference>
<reference evidence="3 4" key="1">
    <citation type="submission" date="2016-10" db="EMBL/GenBank/DDBJ databases">
        <authorList>
            <person name="de Groot N.N."/>
        </authorList>
    </citation>
    <scope>NUCLEOTIDE SEQUENCE [LARGE SCALE GENOMIC DNA]</scope>
    <source>
        <strain evidence="3 4">DSM 21039</strain>
    </source>
</reference>
<gene>
    <name evidence="3" type="ORF">SAMN04488505_101924</name>
</gene>
<dbReference type="NCBIfam" id="TIGR01382">
    <property type="entry name" value="PfpI"/>
    <property type="match status" value="1"/>
</dbReference>
<dbReference type="Proteomes" id="UP000198984">
    <property type="component" value="Unassembled WGS sequence"/>
</dbReference>
<dbReference type="PROSITE" id="PS51276">
    <property type="entry name" value="PEPTIDASE_C56_PFPI"/>
    <property type="match status" value="1"/>
</dbReference>
<evidence type="ECO:0000259" key="2">
    <source>
        <dbReference type="Pfam" id="PF01965"/>
    </source>
</evidence>
<dbReference type="OrthoDB" id="9792284at2"/>
<protein>
    <submittedName>
        <fullName evidence="3">Protease I</fullName>
    </submittedName>
</protein>
<dbReference type="GO" id="GO:0006508">
    <property type="term" value="P:proteolysis"/>
    <property type="evidence" value="ECO:0007669"/>
    <property type="project" value="UniProtKB-KW"/>
</dbReference>
<dbReference type="InterPro" id="IPR002818">
    <property type="entry name" value="DJ-1/PfpI"/>
</dbReference>
<keyword evidence="3" id="KW-0378">Hydrolase</keyword>
<proteinExistence type="inferred from homology"/>
<dbReference type="InterPro" id="IPR006286">
    <property type="entry name" value="C56_PfpI-like"/>
</dbReference>
<dbReference type="PANTHER" id="PTHR42733">
    <property type="entry name" value="DJ-1 PROTEIN"/>
    <property type="match status" value="1"/>
</dbReference>
<sequence length="183" mass="19803">MEKQLSNKKVAILVADGFEESEFTKPLEALKDADAQVDIISLHGGKVKAWAEKDWGGEYDVDKTVDQANSKDYDALVLPGGVLNPDQLRVNADAVAFVGGFFDDSKPIAAICHGPWTLIETGELAGRTVTSYPSIKTDLINAGAQWEDKEVVVDNGLVTSRSPKDLPAFCKKMVEEISEGIHA</sequence>
<comment type="similarity">
    <text evidence="1">Belongs to the peptidase C56 family.</text>
</comment>
<keyword evidence="3" id="KW-0645">Protease</keyword>